<dbReference type="PANTHER" id="PTHR43464">
    <property type="entry name" value="METHYLTRANSFERASE"/>
    <property type="match status" value="1"/>
</dbReference>
<keyword evidence="7" id="KW-1185">Reference proteome</keyword>
<dbReference type="CDD" id="cd02440">
    <property type="entry name" value="AdoMet_MTases"/>
    <property type="match status" value="1"/>
</dbReference>
<proteinExistence type="predicted"/>
<dbReference type="InterPro" id="IPR029063">
    <property type="entry name" value="SAM-dependent_MTases_sf"/>
</dbReference>
<evidence type="ECO:0000313" key="6">
    <source>
        <dbReference type="EMBL" id="AMW06616.1"/>
    </source>
</evidence>
<dbReference type="KEGG" id="gph:GEMMAAP_06415"/>
<dbReference type="InterPro" id="IPR010251">
    <property type="entry name" value="Mg_prot_MeTrfase"/>
</dbReference>
<dbReference type="SUPFAM" id="SSF53335">
    <property type="entry name" value="S-adenosyl-L-methionine-dependent methyltransferases"/>
    <property type="match status" value="1"/>
</dbReference>
<evidence type="ECO:0000256" key="3">
    <source>
        <dbReference type="ARBA" id="ARBA00022691"/>
    </source>
</evidence>
<evidence type="ECO:0000259" key="5">
    <source>
        <dbReference type="Pfam" id="PF07109"/>
    </source>
</evidence>
<sequence length="239" mass="26384">MSYRERRAWIGEYFDRTAADAWKALTSDAPVSRVRASVRAGRDRMRTTLLNWIPPELHGKRVLDAGCGTGTASIELAQRGAEVVAIDLSPTLVEHAQERAEAMGVYDIDFRSGDMLDPSLGSFDYVVAMDSIIHYELADMVKALATLAPRVRERMVITVAPRTPMLSVMRAVGKLFPRSDRSPSIVPVSENAFRKAFGAQPALDSWGMVGTRLIESGFYRSMAINLQNATLDAHGVRRS</sequence>
<keyword evidence="2 6" id="KW-0808">Transferase</keyword>
<reference evidence="6 7" key="2">
    <citation type="journal article" date="2016" name="Environ. Microbiol. Rep.">
        <title>Metagenomic evidence for the presence of phototrophic Gemmatimonadetes bacteria in diverse environments.</title>
        <authorList>
            <person name="Zeng Y."/>
            <person name="Baumbach J."/>
            <person name="Barbosa E.G."/>
            <person name="Azevedo V."/>
            <person name="Zhang C."/>
            <person name="Koblizek M."/>
        </authorList>
    </citation>
    <scope>NUCLEOTIDE SEQUENCE [LARGE SCALE GENOMIC DNA]</scope>
    <source>
        <strain evidence="6 7">AP64</strain>
    </source>
</reference>
<dbReference type="Gene3D" id="3.40.50.150">
    <property type="entry name" value="Vaccinia Virus protein VP39"/>
    <property type="match status" value="1"/>
</dbReference>
<dbReference type="Pfam" id="PF07109">
    <property type="entry name" value="Mg-por_mtran_C"/>
    <property type="match status" value="1"/>
</dbReference>
<dbReference type="Proteomes" id="UP000076404">
    <property type="component" value="Chromosome"/>
</dbReference>
<dbReference type="EMBL" id="CP011454">
    <property type="protein sequence ID" value="AMW06616.1"/>
    <property type="molecule type" value="Genomic_DNA"/>
</dbReference>
<dbReference type="eggNOG" id="COG2227">
    <property type="taxonomic scope" value="Bacteria"/>
</dbReference>
<dbReference type="PANTHER" id="PTHR43464:SF19">
    <property type="entry name" value="UBIQUINONE BIOSYNTHESIS O-METHYLTRANSFERASE, MITOCHONDRIAL"/>
    <property type="match status" value="1"/>
</dbReference>
<dbReference type="GO" id="GO:0032259">
    <property type="term" value="P:methylation"/>
    <property type="evidence" value="ECO:0007669"/>
    <property type="project" value="UniProtKB-KW"/>
</dbReference>
<dbReference type="STRING" id="1379270.GEMMAAP_06415"/>
<name>A0A143BNH4_9BACT</name>
<dbReference type="Pfam" id="PF03602">
    <property type="entry name" value="Cons_hypoth95"/>
    <property type="match status" value="1"/>
</dbReference>
<dbReference type="GO" id="GO:0046406">
    <property type="term" value="F:magnesium protoporphyrin IX methyltransferase activity"/>
    <property type="evidence" value="ECO:0007669"/>
    <property type="project" value="UniProtKB-UniRule"/>
</dbReference>
<gene>
    <name evidence="6" type="ORF">GEMMAAP_06415</name>
</gene>
<dbReference type="AlphaFoldDB" id="A0A143BNH4"/>
<dbReference type="InterPro" id="IPR010940">
    <property type="entry name" value="Mg_prot_MeTrfase_C"/>
</dbReference>
<feature type="domain" description="Magnesium-protoporphyrin IX methyltransferase C-terminal" evidence="5">
    <location>
        <begin position="128"/>
        <end position="226"/>
    </location>
</feature>
<reference evidence="6 7" key="1">
    <citation type="journal article" date="2014" name="Proc. Natl. Acad. Sci. U.S.A.">
        <title>Functional type 2 photosynthetic reaction centers found in the rare bacterial phylum Gemmatimonadetes.</title>
        <authorList>
            <person name="Zeng Y."/>
            <person name="Feng F."/>
            <person name="Medova H."/>
            <person name="Dean J."/>
            <person name="Koblizek M."/>
        </authorList>
    </citation>
    <scope>NUCLEOTIDE SEQUENCE [LARGE SCALE GENOMIC DNA]</scope>
    <source>
        <strain evidence="6 7">AP64</strain>
    </source>
</reference>
<dbReference type="GO" id="GO:0015995">
    <property type="term" value="P:chlorophyll biosynthetic process"/>
    <property type="evidence" value="ECO:0007669"/>
    <property type="project" value="UniProtKB-UniRule"/>
</dbReference>
<protein>
    <recommendedName>
        <fullName evidence="4">Magnesium protoporphyrin IX methyltransferase</fullName>
        <ecNumber evidence="4">2.1.1.11</ecNumber>
    </recommendedName>
</protein>
<dbReference type="PROSITE" id="PS51556">
    <property type="entry name" value="SAM_MT_MG_PIX"/>
    <property type="match status" value="1"/>
</dbReference>
<keyword evidence="1" id="KW-0489">Methyltransferase</keyword>
<evidence type="ECO:0000313" key="7">
    <source>
        <dbReference type="Proteomes" id="UP000076404"/>
    </source>
</evidence>
<dbReference type="EC" id="2.1.1.11" evidence="4"/>
<accession>A0A143BNH4</accession>
<dbReference type="NCBIfam" id="TIGR02021">
    <property type="entry name" value="BchM-ChlM"/>
    <property type="match status" value="1"/>
</dbReference>
<evidence type="ECO:0000256" key="1">
    <source>
        <dbReference type="ARBA" id="ARBA00022603"/>
    </source>
</evidence>
<organism evidence="6 7">
    <name type="scientific">Gemmatimonas phototrophica</name>
    <dbReference type="NCBI Taxonomy" id="1379270"/>
    <lineage>
        <taxon>Bacteria</taxon>
        <taxon>Pseudomonadati</taxon>
        <taxon>Gemmatimonadota</taxon>
        <taxon>Gemmatimonadia</taxon>
        <taxon>Gemmatimonadales</taxon>
        <taxon>Gemmatimonadaceae</taxon>
        <taxon>Gemmatimonas</taxon>
    </lineage>
</organism>
<evidence type="ECO:0000256" key="4">
    <source>
        <dbReference type="NCBIfam" id="TIGR02021"/>
    </source>
</evidence>
<evidence type="ECO:0000256" key="2">
    <source>
        <dbReference type="ARBA" id="ARBA00022679"/>
    </source>
</evidence>
<keyword evidence="3" id="KW-0949">S-adenosyl-L-methionine</keyword>